<sequence length="76" mass="8932">MNQILLQEALMERLDYLEVKVAYQEDTIEKLNQILIEQQQSLELMERKMSIVSDKLKTLQTSDLPSADQIEIPPHY</sequence>
<dbReference type="AlphaFoldDB" id="A0AA37SX94"/>
<dbReference type="HAMAP" id="MF_00715">
    <property type="entry name" value="SlyX"/>
    <property type="match status" value="1"/>
</dbReference>
<reference evidence="2" key="2">
    <citation type="submission" date="2023-01" db="EMBL/GenBank/DDBJ databases">
        <title>Draft genome sequence of Agaribacter marinus strain NBRC 110023.</title>
        <authorList>
            <person name="Sun Q."/>
            <person name="Mori K."/>
        </authorList>
    </citation>
    <scope>NUCLEOTIDE SEQUENCE</scope>
    <source>
        <strain evidence="2">NBRC 110023</strain>
    </source>
</reference>
<name>A0AA37SX94_9ALTE</name>
<gene>
    <name evidence="1" type="primary">slyX</name>
    <name evidence="2" type="ORF">GCM10007852_23350</name>
</gene>
<accession>A0AA37SX94</accession>
<proteinExistence type="inferred from homology"/>
<dbReference type="Gene3D" id="1.20.5.300">
    <property type="match status" value="1"/>
</dbReference>
<evidence type="ECO:0000256" key="1">
    <source>
        <dbReference type="HAMAP-Rule" id="MF_00715"/>
    </source>
</evidence>
<comment type="caution">
    <text evidence="2">The sequence shown here is derived from an EMBL/GenBank/DDBJ whole genome shotgun (WGS) entry which is preliminary data.</text>
</comment>
<comment type="similarity">
    <text evidence="1">Belongs to the SlyX family.</text>
</comment>
<keyword evidence="3" id="KW-1185">Reference proteome</keyword>
<dbReference type="PANTHER" id="PTHR36508">
    <property type="entry name" value="PROTEIN SLYX"/>
    <property type="match status" value="1"/>
</dbReference>
<dbReference type="Proteomes" id="UP001156601">
    <property type="component" value="Unassembled WGS sequence"/>
</dbReference>
<dbReference type="Pfam" id="PF04102">
    <property type="entry name" value="SlyX"/>
    <property type="match status" value="1"/>
</dbReference>
<organism evidence="2 3">
    <name type="scientific">Agaribacter marinus</name>
    <dbReference type="NCBI Taxonomy" id="1431249"/>
    <lineage>
        <taxon>Bacteria</taxon>
        <taxon>Pseudomonadati</taxon>
        <taxon>Pseudomonadota</taxon>
        <taxon>Gammaproteobacteria</taxon>
        <taxon>Alteromonadales</taxon>
        <taxon>Alteromonadaceae</taxon>
        <taxon>Agaribacter</taxon>
    </lineage>
</organism>
<dbReference type="EMBL" id="BSOT01000006">
    <property type="protein sequence ID" value="GLR71427.1"/>
    <property type="molecule type" value="Genomic_DNA"/>
</dbReference>
<dbReference type="InterPro" id="IPR007236">
    <property type="entry name" value="SlyX"/>
</dbReference>
<evidence type="ECO:0000313" key="2">
    <source>
        <dbReference type="EMBL" id="GLR71427.1"/>
    </source>
</evidence>
<evidence type="ECO:0000313" key="3">
    <source>
        <dbReference type="Proteomes" id="UP001156601"/>
    </source>
</evidence>
<protein>
    <recommendedName>
        <fullName evidence="1">Protein SlyX homolog</fullName>
    </recommendedName>
</protein>
<reference evidence="2" key="1">
    <citation type="journal article" date="2014" name="Int. J. Syst. Evol. Microbiol.">
        <title>Complete genome sequence of Corynebacterium casei LMG S-19264T (=DSM 44701T), isolated from a smear-ripened cheese.</title>
        <authorList>
            <consortium name="US DOE Joint Genome Institute (JGI-PGF)"/>
            <person name="Walter F."/>
            <person name="Albersmeier A."/>
            <person name="Kalinowski J."/>
            <person name="Ruckert C."/>
        </authorList>
    </citation>
    <scope>NUCLEOTIDE SEQUENCE</scope>
    <source>
        <strain evidence="2">NBRC 110023</strain>
    </source>
</reference>
<dbReference type="RefSeq" id="WP_284217786.1">
    <property type="nucleotide sequence ID" value="NZ_BSOT01000006.1"/>
</dbReference>
<dbReference type="PANTHER" id="PTHR36508:SF1">
    <property type="entry name" value="PROTEIN SLYX"/>
    <property type="match status" value="1"/>
</dbReference>